<evidence type="ECO:0000313" key="3">
    <source>
        <dbReference type="Proteomes" id="UP000002171"/>
    </source>
</evidence>
<organism evidence="2 3">
    <name type="scientific">Neptuniibacter caesariensis</name>
    <dbReference type="NCBI Taxonomy" id="207954"/>
    <lineage>
        <taxon>Bacteria</taxon>
        <taxon>Pseudomonadati</taxon>
        <taxon>Pseudomonadota</taxon>
        <taxon>Gammaproteobacteria</taxon>
        <taxon>Oceanospirillales</taxon>
        <taxon>Oceanospirillaceae</taxon>
        <taxon>Neptuniibacter</taxon>
    </lineage>
</organism>
<sequence>MKLLKLLETAQKYLDDEKLQADERKKCLKDIQQKLKKKKKQLKEKVAAESEENELKRLKKNLDIVTAQRKKVIAALKELQ</sequence>
<accession>A0A7U8C5C6</accession>
<name>A0A7U8C5C6_NEPCE</name>
<dbReference type="RefSeq" id="WP_007020324.1">
    <property type="nucleotide sequence ID" value="NZ_CH724125.1"/>
</dbReference>
<comment type="caution">
    <text evidence="2">The sequence shown here is derived from an EMBL/GenBank/DDBJ whole genome shotgun (WGS) entry which is preliminary data.</text>
</comment>
<dbReference type="Proteomes" id="UP000002171">
    <property type="component" value="Unassembled WGS sequence"/>
</dbReference>
<keyword evidence="1" id="KW-0175">Coiled coil</keyword>
<gene>
    <name evidence="2" type="ORF">MED92_12781</name>
</gene>
<feature type="coiled-coil region" evidence="1">
    <location>
        <begin position="25"/>
        <end position="75"/>
    </location>
</feature>
<evidence type="ECO:0000313" key="2">
    <source>
        <dbReference type="EMBL" id="EAR61529.1"/>
    </source>
</evidence>
<protein>
    <submittedName>
        <fullName evidence="2">Uncharacterized protein</fullName>
    </submittedName>
</protein>
<reference evidence="2 3" key="1">
    <citation type="submission" date="2006-02" db="EMBL/GenBank/DDBJ databases">
        <authorList>
            <person name="Pinhassi J."/>
            <person name="Pedros-Alio C."/>
            <person name="Ferriera S."/>
            <person name="Johnson J."/>
            <person name="Kravitz S."/>
            <person name="Halpern A."/>
            <person name="Remington K."/>
            <person name="Beeson K."/>
            <person name="Tran B."/>
            <person name="Rogers Y.-H."/>
            <person name="Friedman R."/>
            <person name="Venter J.C."/>
        </authorList>
    </citation>
    <scope>NUCLEOTIDE SEQUENCE [LARGE SCALE GENOMIC DNA]</scope>
    <source>
        <strain evidence="2 3">MED92</strain>
    </source>
</reference>
<evidence type="ECO:0000256" key="1">
    <source>
        <dbReference type="SAM" id="Coils"/>
    </source>
</evidence>
<dbReference type="EMBL" id="AAOW01000007">
    <property type="protein sequence ID" value="EAR61529.1"/>
    <property type="molecule type" value="Genomic_DNA"/>
</dbReference>
<keyword evidence="3" id="KW-1185">Reference proteome</keyword>
<proteinExistence type="predicted"/>
<dbReference type="AlphaFoldDB" id="A0A7U8C5C6"/>